<dbReference type="GO" id="GO:0004197">
    <property type="term" value="F:cysteine-type endopeptidase activity"/>
    <property type="evidence" value="ECO:0007669"/>
    <property type="project" value="InterPro"/>
</dbReference>
<dbReference type="InterPro" id="IPR033139">
    <property type="entry name" value="Caspase_cys_AS"/>
</dbReference>
<dbReference type="InterPro" id="IPR001309">
    <property type="entry name" value="Pept_C14_p20"/>
</dbReference>
<dbReference type="SUPFAM" id="SSF52129">
    <property type="entry name" value="Caspase-like"/>
    <property type="match status" value="1"/>
</dbReference>
<dbReference type="InterPro" id="IPR015917">
    <property type="entry name" value="Pept_C14A"/>
</dbReference>
<organism evidence="11 12">
    <name type="scientific">Drosophila guanche</name>
    <name type="common">Fruit fly</name>
    <dbReference type="NCBI Taxonomy" id="7266"/>
    <lineage>
        <taxon>Eukaryota</taxon>
        <taxon>Metazoa</taxon>
        <taxon>Ecdysozoa</taxon>
        <taxon>Arthropoda</taxon>
        <taxon>Hexapoda</taxon>
        <taxon>Insecta</taxon>
        <taxon>Pterygota</taxon>
        <taxon>Neoptera</taxon>
        <taxon>Endopterygota</taxon>
        <taxon>Diptera</taxon>
        <taxon>Brachycera</taxon>
        <taxon>Muscomorpha</taxon>
        <taxon>Ephydroidea</taxon>
        <taxon>Drosophilidae</taxon>
        <taxon>Drosophila</taxon>
        <taxon>Sophophora</taxon>
    </lineage>
</organism>
<evidence type="ECO:0000256" key="5">
    <source>
        <dbReference type="ARBA" id="ARBA00022807"/>
    </source>
</evidence>
<keyword evidence="12" id="KW-1185">Reference proteome</keyword>
<dbReference type="OMA" id="HFTANHC"/>
<dbReference type="InterPro" id="IPR002398">
    <property type="entry name" value="Pept_C14"/>
</dbReference>
<keyword evidence="3" id="KW-0053">Apoptosis</keyword>
<dbReference type="OrthoDB" id="6116485at2759"/>
<evidence type="ECO:0000256" key="3">
    <source>
        <dbReference type="ARBA" id="ARBA00022703"/>
    </source>
</evidence>
<sequence>MENTMADTNTNNSSSNESSDQVGIRVENNPDDHTDAFGSVGGSSGPTAGSSSSHHNNAYGSGAIGQLANGYKSPSASYGKNVAKMVTDRHAAEYNMRHKNRGMALIFNHEHFEVPTLKSRAGTNVDCENLTRVLKQLDFEVTVYKDCRYKDIVRTIELAASQNHSDSDCILVAILSHGEMGYIYAKDTQYKLENIWSFFTANHCPSLAGKPKLFFIQACQGDRLDTGVTMQRGHTETDGDSSMSYKIPVHADFLIAYSTVPGFYSWRNTTRGSWFMQSLCAELAANGKRLDILTLLTFVSQRVAVDFESCTPDTPEMHQQKQIPCVTTMLTRILRFSDKQMVPAGRV</sequence>
<dbReference type="PANTHER" id="PTHR10454:SF245">
    <property type="entry name" value="CASPASE-RELATED"/>
    <property type="match status" value="1"/>
</dbReference>
<dbReference type="GO" id="GO:0005737">
    <property type="term" value="C:cytoplasm"/>
    <property type="evidence" value="ECO:0007669"/>
    <property type="project" value="TreeGrafter"/>
</dbReference>
<dbReference type="PANTHER" id="PTHR10454">
    <property type="entry name" value="CASPASE"/>
    <property type="match status" value="1"/>
</dbReference>
<dbReference type="InterPro" id="IPR002138">
    <property type="entry name" value="Pept_C14_p10"/>
</dbReference>
<dbReference type="PROSITE" id="PS01121">
    <property type="entry name" value="CASPASE_HIS"/>
    <property type="match status" value="1"/>
</dbReference>
<comment type="similarity">
    <text evidence="1 7">Belongs to the peptidase C14A family.</text>
</comment>
<evidence type="ECO:0000313" key="11">
    <source>
        <dbReference type="EMBL" id="SPP81055.1"/>
    </source>
</evidence>
<evidence type="ECO:0000259" key="9">
    <source>
        <dbReference type="PROSITE" id="PS50207"/>
    </source>
</evidence>
<dbReference type="GO" id="GO:0006508">
    <property type="term" value="P:proteolysis"/>
    <property type="evidence" value="ECO:0007669"/>
    <property type="project" value="UniProtKB-KW"/>
</dbReference>
<dbReference type="InterPro" id="IPR029030">
    <property type="entry name" value="Caspase-like_dom_sf"/>
</dbReference>
<gene>
    <name evidence="11" type="ORF">DGUA_6G006034</name>
</gene>
<evidence type="ECO:0000256" key="2">
    <source>
        <dbReference type="ARBA" id="ARBA00022670"/>
    </source>
</evidence>
<evidence type="ECO:0000256" key="1">
    <source>
        <dbReference type="ARBA" id="ARBA00010134"/>
    </source>
</evidence>
<dbReference type="GO" id="GO:0045751">
    <property type="term" value="P:negative regulation of Toll signaling pathway"/>
    <property type="evidence" value="ECO:0007669"/>
    <property type="project" value="UniProtKB-ARBA"/>
</dbReference>
<feature type="region of interest" description="Disordered" evidence="8">
    <location>
        <begin position="1"/>
        <end position="57"/>
    </location>
</feature>
<proteinExistence type="inferred from homology"/>
<dbReference type="Pfam" id="PF00656">
    <property type="entry name" value="Peptidase_C14"/>
    <property type="match status" value="1"/>
</dbReference>
<dbReference type="InterPro" id="IPR011600">
    <property type="entry name" value="Pept_C14_caspase"/>
</dbReference>
<accession>A0A3B0JG01</accession>
<name>A0A3B0JG01_DROGU</name>
<evidence type="ECO:0000256" key="8">
    <source>
        <dbReference type="SAM" id="MobiDB-lite"/>
    </source>
</evidence>
<dbReference type="FunFam" id="3.40.50.1460:FF:000001">
    <property type="entry name" value="Caspase-3 preproprotein"/>
    <property type="match status" value="1"/>
</dbReference>
<evidence type="ECO:0000259" key="10">
    <source>
        <dbReference type="PROSITE" id="PS50208"/>
    </source>
</evidence>
<evidence type="ECO:0000256" key="6">
    <source>
        <dbReference type="ARBA" id="ARBA00023145"/>
    </source>
</evidence>
<dbReference type="Gene3D" id="3.40.50.1460">
    <property type="match status" value="1"/>
</dbReference>
<dbReference type="PROSITE" id="PS01122">
    <property type="entry name" value="CASPASE_CYS"/>
    <property type="match status" value="1"/>
</dbReference>
<dbReference type="GO" id="GO:1990525">
    <property type="term" value="F:BIR domain binding"/>
    <property type="evidence" value="ECO:0007669"/>
    <property type="project" value="UniProtKB-ARBA"/>
</dbReference>
<evidence type="ECO:0000256" key="7">
    <source>
        <dbReference type="RuleBase" id="RU003971"/>
    </source>
</evidence>
<dbReference type="GO" id="GO:0016322">
    <property type="term" value="P:neuron remodeling"/>
    <property type="evidence" value="ECO:0007669"/>
    <property type="project" value="UniProtKB-ARBA"/>
</dbReference>
<reference evidence="12" key="1">
    <citation type="submission" date="2018-01" db="EMBL/GenBank/DDBJ databases">
        <authorList>
            <person name="Alioto T."/>
            <person name="Alioto T."/>
        </authorList>
    </citation>
    <scope>NUCLEOTIDE SEQUENCE [LARGE SCALE GENOMIC DNA]</scope>
</reference>
<dbReference type="STRING" id="7266.A0A3B0JG01"/>
<keyword evidence="2" id="KW-0645">Protease</keyword>
<evidence type="ECO:0000313" key="12">
    <source>
        <dbReference type="Proteomes" id="UP000268350"/>
    </source>
</evidence>
<dbReference type="EMBL" id="OUUW01000005">
    <property type="protein sequence ID" value="SPP81055.1"/>
    <property type="molecule type" value="Genomic_DNA"/>
</dbReference>
<dbReference type="PROSITE" id="PS50207">
    <property type="entry name" value="CASPASE_P10"/>
    <property type="match status" value="1"/>
</dbReference>
<dbReference type="InterPro" id="IPR016129">
    <property type="entry name" value="Caspase_his_AS"/>
</dbReference>
<dbReference type="Proteomes" id="UP000268350">
    <property type="component" value="Unassembled WGS sequence"/>
</dbReference>
<dbReference type="PRINTS" id="PR00376">
    <property type="entry name" value="IL1BCENZYME"/>
</dbReference>
<feature type="domain" description="Caspase family p10" evidence="9">
    <location>
        <begin position="243"/>
        <end position="338"/>
    </location>
</feature>
<protein>
    <submittedName>
        <fullName evidence="11">Blast:Caspase</fullName>
    </submittedName>
</protein>
<dbReference type="CDD" id="cd00032">
    <property type="entry name" value="CASc"/>
    <property type="match status" value="1"/>
</dbReference>
<dbReference type="PROSITE" id="PS50208">
    <property type="entry name" value="CASPASE_P20"/>
    <property type="match status" value="1"/>
</dbReference>
<dbReference type="AlphaFoldDB" id="A0A3B0JG01"/>
<keyword evidence="6" id="KW-0865">Zymogen</keyword>
<dbReference type="SMART" id="SM00115">
    <property type="entry name" value="CASc"/>
    <property type="match status" value="1"/>
</dbReference>
<dbReference type="GO" id="GO:0045476">
    <property type="term" value="P:nurse cell apoptotic process"/>
    <property type="evidence" value="ECO:0007669"/>
    <property type="project" value="UniProtKB-ARBA"/>
</dbReference>
<feature type="domain" description="Caspase family p20" evidence="10">
    <location>
        <begin position="100"/>
        <end position="223"/>
    </location>
</feature>
<keyword evidence="5" id="KW-0788">Thiol protease</keyword>
<feature type="compositionally biased region" description="Low complexity" evidence="8">
    <location>
        <begin position="8"/>
        <end position="19"/>
    </location>
</feature>
<dbReference type="GO" id="GO:0043525">
    <property type="term" value="P:positive regulation of neuron apoptotic process"/>
    <property type="evidence" value="ECO:0007669"/>
    <property type="project" value="TreeGrafter"/>
</dbReference>
<evidence type="ECO:0000256" key="4">
    <source>
        <dbReference type="ARBA" id="ARBA00022801"/>
    </source>
</evidence>
<keyword evidence="4" id="KW-0378">Hydrolase</keyword>